<dbReference type="GO" id="GO:0005737">
    <property type="term" value="C:cytoplasm"/>
    <property type="evidence" value="ECO:0007669"/>
    <property type="project" value="TreeGrafter"/>
</dbReference>
<proteinExistence type="predicted"/>
<dbReference type="EMBL" id="PUHZ01000010">
    <property type="protein sequence ID" value="PQO46411.1"/>
    <property type="molecule type" value="Genomic_DNA"/>
</dbReference>
<dbReference type="AlphaFoldDB" id="A0A2S8GPY3"/>
<dbReference type="GO" id="GO:0016791">
    <property type="term" value="F:phosphatase activity"/>
    <property type="evidence" value="ECO:0007669"/>
    <property type="project" value="TreeGrafter"/>
</dbReference>
<dbReference type="PANTHER" id="PTHR42850">
    <property type="entry name" value="METALLOPHOSPHOESTERASE"/>
    <property type="match status" value="1"/>
</dbReference>
<evidence type="ECO:0000259" key="1">
    <source>
        <dbReference type="Pfam" id="PF00149"/>
    </source>
</evidence>
<gene>
    <name evidence="2" type="ORF">C5Y93_10550</name>
</gene>
<dbReference type="GO" id="GO:0008803">
    <property type="term" value="F:bis(5'-nucleosyl)-tetraphosphatase (symmetrical) activity"/>
    <property type="evidence" value="ECO:0007669"/>
    <property type="project" value="TreeGrafter"/>
</dbReference>
<dbReference type="Pfam" id="PF00149">
    <property type="entry name" value="Metallophos"/>
    <property type="match status" value="1"/>
</dbReference>
<dbReference type="InterPro" id="IPR029052">
    <property type="entry name" value="Metallo-depent_PP-like"/>
</dbReference>
<dbReference type="Proteomes" id="UP000237819">
    <property type="component" value="Unassembled WGS sequence"/>
</dbReference>
<feature type="domain" description="Calcineurin-like phosphoesterase" evidence="1">
    <location>
        <begin position="1"/>
        <end position="175"/>
    </location>
</feature>
<dbReference type="InterPro" id="IPR004843">
    <property type="entry name" value="Calcineurin-like_PHP"/>
</dbReference>
<dbReference type="PANTHER" id="PTHR42850:SF4">
    <property type="entry name" value="ZINC-DEPENDENT ENDOPOLYPHOSPHATASE"/>
    <property type="match status" value="1"/>
</dbReference>
<evidence type="ECO:0000313" key="2">
    <source>
        <dbReference type="EMBL" id="PQO46411.1"/>
    </source>
</evidence>
<evidence type="ECO:0000313" key="3">
    <source>
        <dbReference type="Proteomes" id="UP000237819"/>
    </source>
</evidence>
<sequence length="226" mass="25812">MRTLAIGDIHGCLTALDTLLDMVAPTDNDRIVTLGDYVDRGPDSRGVIDRVLDLRTKYETIHLMGNHEIMMIEARDDAMAFGSWMQYGGEETLLSYEAPWDKLTREQFDRIASEHWEFLTEKCLPYYETDTHIFVHANVLPDLPLDEQEDETLFWDKFANNGPHQSGKTVICGHTSQKSGWPLNVGHSICIDTWVYSEGWLTCLDVDRGDFWQANEKGQRRSGVLA</sequence>
<organism evidence="2 3">
    <name type="scientific">Blastopirellula marina</name>
    <dbReference type="NCBI Taxonomy" id="124"/>
    <lineage>
        <taxon>Bacteria</taxon>
        <taxon>Pseudomonadati</taxon>
        <taxon>Planctomycetota</taxon>
        <taxon>Planctomycetia</taxon>
        <taxon>Pirellulales</taxon>
        <taxon>Pirellulaceae</taxon>
        <taxon>Blastopirellula</taxon>
    </lineage>
</organism>
<dbReference type="RefSeq" id="WP_105335382.1">
    <property type="nucleotide sequence ID" value="NZ_PUHZ01000010.1"/>
</dbReference>
<protein>
    <submittedName>
        <fullName evidence="2">Serine/threonine protein phosphatase</fullName>
    </submittedName>
</protein>
<dbReference type="GO" id="GO:0110154">
    <property type="term" value="P:RNA decapping"/>
    <property type="evidence" value="ECO:0007669"/>
    <property type="project" value="TreeGrafter"/>
</dbReference>
<dbReference type="OrthoDB" id="384253at2"/>
<dbReference type="InterPro" id="IPR050126">
    <property type="entry name" value="Ap4A_hydrolase"/>
</dbReference>
<name>A0A2S8GPY3_9BACT</name>
<dbReference type="CDD" id="cd00144">
    <property type="entry name" value="MPP_PPP_family"/>
    <property type="match status" value="1"/>
</dbReference>
<accession>A0A2S8GPY3</accession>
<dbReference type="Gene3D" id="3.60.21.10">
    <property type="match status" value="1"/>
</dbReference>
<dbReference type="SUPFAM" id="SSF56300">
    <property type="entry name" value="Metallo-dependent phosphatases"/>
    <property type="match status" value="1"/>
</dbReference>
<reference evidence="2 3" key="1">
    <citation type="submission" date="2018-02" db="EMBL/GenBank/DDBJ databases">
        <title>Comparative genomes isolates from brazilian mangrove.</title>
        <authorList>
            <person name="Araujo J.E."/>
            <person name="Taketani R.G."/>
            <person name="Silva M.C.P."/>
            <person name="Loureco M.V."/>
            <person name="Andreote F.D."/>
        </authorList>
    </citation>
    <scope>NUCLEOTIDE SEQUENCE [LARGE SCALE GENOMIC DNA]</scope>
    <source>
        <strain evidence="2 3">Nap-Phe MGV</strain>
    </source>
</reference>
<comment type="caution">
    <text evidence="2">The sequence shown here is derived from an EMBL/GenBank/DDBJ whole genome shotgun (WGS) entry which is preliminary data.</text>
</comment>